<dbReference type="HOGENOM" id="CLU_3047176_0_0_6"/>
<dbReference type="AlphaFoldDB" id="A1SUE4"/>
<keyword evidence="2" id="KW-1185">Reference proteome</keyword>
<evidence type="ECO:0000313" key="2">
    <source>
        <dbReference type="Proteomes" id="UP000000639"/>
    </source>
</evidence>
<dbReference type="RefSeq" id="WP_011769672.1">
    <property type="nucleotide sequence ID" value="NC_008709.1"/>
</dbReference>
<dbReference type="STRING" id="357804.Ping_1282"/>
<sequence length="54" mass="6057">MALGLQITQFKNTYLLNSFWLLDEANGQAGCLYVKDDDYAEDQIVSLADLGEIE</sequence>
<reference evidence="1 2" key="1">
    <citation type="submission" date="2007-01" db="EMBL/GenBank/DDBJ databases">
        <title>Complete sequence of Psychromonas ingrahamii 37.</title>
        <authorList>
            <consortium name="US DOE Joint Genome Institute"/>
            <person name="Copeland A."/>
            <person name="Lucas S."/>
            <person name="Lapidus A."/>
            <person name="Barry K."/>
            <person name="Detter J.C."/>
            <person name="Glavina del Rio T."/>
            <person name="Hammon N."/>
            <person name="Israni S."/>
            <person name="Dalin E."/>
            <person name="Tice H."/>
            <person name="Pitluck S."/>
            <person name="Thompson L.S."/>
            <person name="Brettin T."/>
            <person name="Bruce D."/>
            <person name="Han C."/>
            <person name="Tapia R."/>
            <person name="Schmutz J."/>
            <person name="Larimer F."/>
            <person name="Land M."/>
            <person name="Hauser L."/>
            <person name="Kyrpides N."/>
            <person name="Ivanova N."/>
            <person name="Staley J."/>
            <person name="Richardson P."/>
        </authorList>
    </citation>
    <scope>NUCLEOTIDE SEQUENCE [LARGE SCALE GENOMIC DNA]</scope>
    <source>
        <strain evidence="1 2">37</strain>
    </source>
</reference>
<evidence type="ECO:0000313" key="1">
    <source>
        <dbReference type="EMBL" id="ABM03109.1"/>
    </source>
</evidence>
<dbReference type="Proteomes" id="UP000000639">
    <property type="component" value="Chromosome"/>
</dbReference>
<gene>
    <name evidence="1" type="ordered locus">Ping_1282</name>
</gene>
<protein>
    <submittedName>
        <fullName evidence="1">Conserved hypothetical HI0017</fullName>
    </submittedName>
</protein>
<dbReference type="EMBL" id="CP000510">
    <property type="protein sequence ID" value="ABM03109.1"/>
    <property type="molecule type" value="Genomic_DNA"/>
</dbReference>
<accession>A1SUE4</accession>
<proteinExistence type="predicted"/>
<dbReference type="KEGG" id="pin:Ping_1282"/>
<organism evidence="1 2">
    <name type="scientific">Psychromonas ingrahamii (strain DSM 17664 / CCUG 51855 / 37)</name>
    <dbReference type="NCBI Taxonomy" id="357804"/>
    <lineage>
        <taxon>Bacteria</taxon>
        <taxon>Pseudomonadati</taxon>
        <taxon>Pseudomonadota</taxon>
        <taxon>Gammaproteobacteria</taxon>
        <taxon>Alteromonadales</taxon>
        <taxon>Psychromonadaceae</taxon>
        <taxon>Psychromonas</taxon>
    </lineage>
</organism>
<dbReference type="eggNOG" id="COG3445">
    <property type="taxonomic scope" value="Bacteria"/>
</dbReference>
<name>A1SUE4_PSYIN</name>